<dbReference type="OrthoDB" id="48317at2759"/>
<dbReference type="Gene3D" id="3.40.50.720">
    <property type="entry name" value="NAD(P)-binding Rossmann-like Domain"/>
    <property type="match status" value="1"/>
</dbReference>
<protein>
    <submittedName>
        <fullName evidence="5">Chaperonin 10-like protein</fullName>
    </submittedName>
</protein>
<dbReference type="InterPro" id="IPR047122">
    <property type="entry name" value="Trans-enoyl_RdTase-like"/>
</dbReference>
<dbReference type="AlphaFoldDB" id="A0A136ITA3"/>
<organism evidence="5 6">
    <name type="scientific">Microdochium bolleyi</name>
    <dbReference type="NCBI Taxonomy" id="196109"/>
    <lineage>
        <taxon>Eukaryota</taxon>
        <taxon>Fungi</taxon>
        <taxon>Dikarya</taxon>
        <taxon>Ascomycota</taxon>
        <taxon>Pezizomycotina</taxon>
        <taxon>Sordariomycetes</taxon>
        <taxon>Xylariomycetidae</taxon>
        <taxon>Xylariales</taxon>
        <taxon>Microdochiaceae</taxon>
        <taxon>Microdochium</taxon>
    </lineage>
</organism>
<dbReference type="SUPFAM" id="SSF51735">
    <property type="entry name" value="NAD(P)-binding Rossmann-fold domains"/>
    <property type="match status" value="1"/>
</dbReference>
<dbReference type="InterPro" id="IPR011032">
    <property type="entry name" value="GroES-like_sf"/>
</dbReference>
<gene>
    <name evidence="5" type="ORF">Micbo1qcDRAFT_178363</name>
</gene>
<dbReference type="Pfam" id="PF00107">
    <property type="entry name" value="ADH_zinc_N"/>
    <property type="match status" value="1"/>
</dbReference>
<dbReference type="Pfam" id="PF08240">
    <property type="entry name" value="ADH_N"/>
    <property type="match status" value="1"/>
</dbReference>
<evidence type="ECO:0000256" key="1">
    <source>
        <dbReference type="ARBA" id="ARBA00008072"/>
    </source>
</evidence>
<name>A0A136ITA3_9PEZI</name>
<dbReference type="STRING" id="196109.A0A136ITA3"/>
<dbReference type="CDD" id="cd08249">
    <property type="entry name" value="enoyl_reductase_like"/>
    <property type="match status" value="1"/>
</dbReference>
<evidence type="ECO:0000259" key="4">
    <source>
        <dbReference type="Pfam" id="PF08240"/>
    </source>
</evidence>
<dbReference type="EMBL" id="KQ964259">
    <property type="protein sequence ID" value="KXJ88210.1"/>
    <property type="molecule type" value="Genomic_DNA"/>
</dbReference>
<comment type="similarity">
    <text evidence="1">Belongs to the zinc-containing alcohol dehydrogenase family.</text>
</comment>
<dbReference type="PANTHER" id="PTHR45348">
    <property type="entry name" value="HYPOTHETICAL OXIDOREDUCTASE (EUROFUNG)"/>
    <property type="match status" value="1"/>
</dbReference>
<dbReference type="PANTHER" id="PTHR45348:SF2">
    <property type="entry name" value="ZINC-TYPE ALCOHOL DEHYDROGENASE-LIKE PROTEIN C2E1P3.01"/>
    <property type="match status" value="1"/>
</dbReference>
<dbReference type="Gene3D" id="3.90.180.10">
    <property type="entry name" value="Medium-chain alcohol dehydrogenases, catalytic domain"/>
    <property type="match status" value="1"/>
</dbReference>
<proteinExistence type="inferred from homology"/>
<evidence type="ECO:0000313" key="6">
    <source>
        <dbReference type="Proteomes" id="UP000070501"/>
    </source>
</evidence>
<keyword evidence="6" id="KW-1185">Reference proteome</keyword>
<evidence type="ECO:0000259" key="3">
    <source>
        <dbReference type="Pfam" id="PF00107"/>
    </source>
</evidence>
<sequence length="355" mass="36730">MSFNQAAWLREAGKPLEVSEAPMPVAGPGEIVIKNAAIAINPLDNHMQDLGVFVPSFPAILGCDVAGIVHEVGAEAGDRFKKGDRVIGHAINLVTGQPRDGAYALYTVVQANKAAILPDHIAFKDGVVVPFALEAAVTALSVKEPGTAMPGVPTPALGLPYPSLEQRGASSDKTLVVYGGSSSVGFMVTQVATAAGIRVISIASAKNFDMCTACGADAVFDYHEASLVQDVIDAVKSQPGQEFVGIFDAVAGPETVAHDLAILAEFGGGHLACSHPPPAEGVPENVKAGMIFAVNDVATPVWRDYVTGALQSGALKCLPQPTVVGKGLEFVQEALDKCKAGVSATKIVVELLKIM</sequence>
<dbReference type="InterPro" id="IPR013149">
    <property type="entry name" value="ADH-like_C"/>
</dbReference>
<dbReference type="GO" id="GO:0016651">
    <property type="term" value="F:oxidoreductase activity, acting on NAD(P)H"/>
    <property type="evidence" value="ECO:0007669"/>
    <property type="project" value="InterPro"/>
</dbReference>
<evidence type="ECO:0000256" key="2">
    <source>
        <dbReference type="ARBA" id="ARBA00023002"/>
    </source>
</evidence>
<feature type="domain" description="Alcohol dehydrogenase-like C-terminal" evidence="3">
    <location>
        <begin position="184"/>
        <end position="267"/>
    </location>
</feature>
<dbReference type="SUPFAM" id="SSF50129">
    <property type="entry name" value="GroES-like"/>
    <property type="match status" value="1"/>
</dbReference>
<dbReference type="InterPro" id="IPR036291">
    <property type="entry name" value="NAD(P)-bd_dom_sf"/>
</dbReference>
<feature type="domain" description="Alcohol dehydrogenase-like N-terminal" evidence="4">
    <location>
        <begin position="27"/>
        <end position="119"/>
    </location>
</feature>
<keyword evidence="2" id="KW-0560">Oxidoreductase</keyword>
<dbReference type="InParanoid" id="A0A136ITA3"/>
<evidence type="ECO:0000313" key="5">
    <source>
        <dbReference type="EMBL" id="KXJ88210.1"/>
    </source>
</evidence>
<accession>A0A136ITA3</accession>
<reference evidence="6" key="1">
    <citation type="submission" date="2016-02" db="EMBL/GenBank/DDBJ databases">
        <title>Draft genome sequence of Microdochium bolleyi, a fungal endophyte of beachgrass.</title>
        <authorList>
            <consortium name="DOE Joint Genome Institute"/>
            <person name="David A.S."/>
            <person name="May G."/>
            <person name="Haridas S."/>
            <person name="Lim J."/>
            <person name="Wang M."/>
            <person name="Labutti K."/>
            <person name="Lipzen A."/>
            <person name="Barry K."/>
            <person name="Grigoriev I.V."/>
        </authorList>
    </citation>
    <scope>NUCLEOTIDE SEQUENCE [LARGE SCALE GENOMIC DNA]</scope>
    <source>
        <strain evidence="6">J235TASD1</strain>
    </source>
</reference>
<dbReference type="InterPro" id="IPR013154">
    <property type="entry name" value="ADH-like_N"/>
</dbReference>
<dbReference type="Proteomes" id="UP000070501">
    <property type="component" value="Unassembled WGS sequence"/>
</dbReference>